<protein>
    <recommendedName>
        <fullName evidence="2">non-specific serine/threonine protein kinase</fullName>
        <ecNumber evidence="2">2.7.11.1</ecNumber>
    </recommendedName>
</protein>
<dbReference type="PROSITE" id="PS00107">
    <property type="entry name" value="PROTEIN_KINASE_ATP"/>
    <property type="match status" value="1"/>
</dbReference>
<dbReference type="PANTHER" id="PTHR24347">
    <property type="entry name" value="SERINE/THREONINE-PROTEIN KINASE"/>
    <property type="match status" value="1"/>
</dbReference>
<feature type="region of interest" description="Disordered" evidence="11">
    <location>
        <begin position="204"/>
        <end position="319"/>
    </location>
</feature>
<evidence type="ECO:0000256" key="4">
    <source>
        <dbReference type="ARBA" id="ARBA00022679"/>
    </source>
</evidence>
<feature type="domain" description="Protein kinase" evidence="12">
    <location>
        <begin position="372"/>
        <end position="628"/>
    </location>
</feature>
<evidence type="ECO:0000259" key="12">
    <source>
        <dbReference type="PROSITE" id="PS50011"/>
    </source>
</evidence>
<keyword evidence="6" id="KW-0418">Kinase</keyword>
<evidence type="ECO:0000256" key="7">
    <source>
        <dbReference type="ARBA" id="ARBA00022840"/>
    </source>
</evidence>
<organism evidence="14 15">
    <name type="scientific">Coilia grayii</name>
    <name type="common">Gray's grenadier anchovy</name>
    <dbReference type="NCBI Taxonomy" id="363190"/>
    <lineage>
        <taxon>Eukaryota</taxon>
        <taxon>Metazoa</taxon>
        <taxon>Chordata</taxon>
        <taxon>Craniata</taxon>
        <taxon>Vertebrata</taxon>
        <taxon>Euteleostomi</taxon>
        <taxon>Actinopterygii</taxon>
        <taxon>Neopterygii</taxon>
        <taxon>Teleostei</taxon>
        <taxon>Clupei</taxon>
        <taxon>Clupeiformes</taxon>
        <taxon>Clupeoidei</taxon>
        <taxon>Engraulidae</taxon>
        <taxon>Coilinae</taxon>
        <taxon>Coilia</taxon>
    </lineage>
</organism>
<comment type="similarity">
    <text evidence="1">Belongs to the protein kinase superfamily. CAMK Ser/Thr protein kinase family. CaMK subfamily.</text>
</comment>
<dbReference type="Gene3D" id="1.10.510.10">
    <property type="entry name" value="Transferase(Phosphotransferase) domain 1"/>
    <property type="match status" value="1"/>
</dbReference>
<feature type="compositionally biased region" description="Polar residues" evidence="11">
    <location>
        <begin position="704"/>
        <end position="718"/>
    </location>
</feature>
<dbReference type="FunFam" id="3.30.200.20:FF:000042">
    <property type="entry name" value="Aurora kinase A"/>
    <property type="match status" value="1"/>
</dbReference>
<dbReference type="InterPro" id="IPR003533">
    <property type="entry name" value="Doublecortin_dom"/>
</dbReference>
<evidence type="ECO:0000256" key="2">
    <source>
        <dbReference type="ARBA" id="ARBA00012513"/>
    </source>
</evidence>
<dbReference type="EC" id="2.7.11.1" evidence="2"/>
<evidence type="ECO:0000256" key="8">
    <source>
        <dbReference type="ARBA" id="ARBA00047899"/>
    </source>
</evidence>
<evidence type="ECO:0000256" key="6">
    <source>
        <dbReference type="ARBA" id="ARBA00022777"/>
    </source>
</evidence>
<dbReference type="InterPro" id="IPR011009">
    <property type="entry name" value="Kinase-like_dom_sf"/>
</dbReference>
<keyword evidence="3" id="KW-0723">Serine/threonine-protein kinase</keyword>
<comment type="catalytic activity">
    <reaction evidence="9">
        <text>L-seryl-[protein] + ATP = O-phospho-L-seryl-[protein] + ADP + H(+)</text>
        <dbReference type="Rhea" id="RHEA:17989"/>
        <dbReference type="Rhea" id="RHEA-COMP:9863"/>
        <dbReference type="Rhea" id="RHEA-COMP:11604"/>
        <dbReference type="ChEBI" id="CHEBI:15378"/>
        <dbReference type="ChEBI" id="CHEBI:29999"/>
        <dbReference type="ChEBI" id="CHEBI:30616"/>
        <dbReference type="ChEBI" id="CHEBI:83421"/>
        <dbReference type="ChEBI" id="CHEBI:456216"/>
        <dbReference type="EC" id="2.7.11.1"/>
    </reaction>
</comment>
<keyword evidence="15" id="KW-1185">Reference proteome</keyword>
<dbReference type="GO" id="GO:0004674">
    <property type="term" value="F:protein serine/threonine kinase activity"/>
    <property type="evidence" value="ECO:0007669"/>
    <property type="project" value="UniProtKB-KW"/>
</dbReference>
<dbReference type="Proteomes" id="UP001591681">
    <property type="component" value="Unassembled WGS sequence"/>
</dbReference>
<feature type="region of interest" description="Disordered" evidence="11">
    <location>
        <begin position="628"/>
        <end position="736"/>
    </location>
</feature>
<feature type="compositionally biased region" description="Basic and acidic residues" evidence="11">
    <location>
        <begin position="633"/>
        <end position="643"/>
    </location>
</feature>
<feature type="compositionally biased region" description="Low complexity" evidence="11">
    <location>
        <begin position="342"/>
        <end position="352"/>
    </location>
</feature>
<dbReference type="InterPro" id="IPR017441">
    <property type="entry name" value="Protein_kinase_ATP_BS"/>
</dbReference>
<keyword evidence="5 10" id="KW-0547">Nucleotide-binding</keyword>
<dbReference type="SUPFAM" id="SSF56112">
    <property type="entry name" value="Protein kinase-like (PK-like)"/>
    <property type="match status" value="1"/>
</dbReference>
<sequence>MMPLWNHRLTGHNARNPCGLTKKCPDKLGPSPRNKCTLLPPLAPSVIGPGGSVKKANDYHGQHIMVAGCAPRRNGYHTRHGEGSPVRPRLVTIIKPNEDGVIRKISLLLNRRAVVSFEQLLSDVSEALGFPSWNNERVRYLFTPAGQSVSSLSEFFHADDAFLAVSRTRPSIISLQMALEELYPDCPGYCDDLLRRWQRSMRPKASKADSGFHDVSPKENNSLNDTPSVRPNNLQPLYNKQQERDLKEEQRRDRERRLRRRQEKLVPEGYQLKANEHADHRLPSLPGRPGEQREQGRRQRNKCANTGSGSKAAASKDRKANALLADVSQAAQVMKSQEKTSQKSSRQAKQQQDTPELRDGDVVTQVDIERFYDIGRVVGDGNFAVVHMCVERLTGLTRAMKVVDRAKLQGREHMIHNEVSLLASLRHPRVVHLLRCHYTNTHIYLIMELASEGDLFDAIVSSVKFSEGCAAGMVKDISDALQFIHGRSIVHRDIKPENLLVHRHDGALNLKLADFGLALVVTEPLYTVCGTPTYVAPEILAETGYGIAVDVWAMGVILYILLCGFPPFRSTDRNQGELFKLIQAGDLQFPPPYWDDISEDVKDLIQGLLQVNPKKRLTAQETLQHSWIQSHSKTTDDSAHEKPQLATTNNSLAQATPENRRLKRTSTPYREDIRTAKTPQAVGHETDISTDKTTEDEDTPVRMTESSTDQTNKHSSMLSPEEEKKTDTETSEDLTS</sequence>
<feature type="compositionally biased region" description="Polar residues" evidence="11">
    <location>
        <begin position="645"/>
        <end position="657"/>
    </location>
</feature>
<proteinExistence type="inferred from homology"/>
<dbReference type="PROSITE" id="PS50011">
    <property type="entry name" value="PROTEIN_KINASE_DOM"/>
    <property type="match status" value="1"/>
</dbReference>
<feature type="compositionally biased region" description="Basic and acidic residues" evidence="11">
    <location>
        <begin position="241"/>
        <end position="256"/>
    </location>
</feature>
<feature type="region of interest" description="Disordered" evidence="11">
    <location>
        <begin position="331"/>
        <end position="360"/>
    </location>
</feature>
<dbReference type="EMBL" id="JBHFQA010000021">
    <property type="protein sequence ID" value="KAL2080405.1"/>
    <property type="molecule type" value="Genomic_DNA"/>
</dbReference>
<dbReference type="SMART" id="SM00220">
    <property type="entry name" value="S_TKc"/>
    <property type="match status" value="1"/>
</dbReference>
<keyword evidence="4" id="KW-0808">Transferase</keyword>
<dbReference type="PROSITE" id="PS50309">
    <property type="entry name" value="DC"/>
    <property type="match status" value="1"/>
</dbReference>
<gene>
    <name evidence="14" type="ORF">ACEWY4_024198</name>
</gene>
<dbReference type="InterPro" id="IPR036572">
    <property type="entry name" value="Doublecortin_dom_sf"/>
</dbReference>
<evidence type="ECO:0000256" key="9">
    <source>
        <dbReference type="ARBA" id="ARBA00048679"/>
    </source>
</evidence>
<dbReference type="InterPro" id="IPR008271">
    <property type="entry name" value="Ser/Thr_kinase_AS"/>
</dbReference>
<dbReference type="Gene3D" id="3.10.20.230">
    <property type="entry name" value="Doublecortin domain"/>
    <property type="match status" value="1"/>
</dbReference>
<evidence type="ECO:0000256" key="11">
    <source>
        <dbReference type="SAM" id="MobiDB-lite"/>
    </source>
</evidence>
<dbReference type="PROSITE" id="PS00108">
    <property type="entry name" value="PROTEIN_KINASE_ST"/>
    <property type="match status" value="1"/>
</dbReference>
<evidence type="ECO:0000259" key="13">
    <source>
        <dbReference type="PROSITE" id="PS50309"/>
    </source>
</evidence>
<evidence type="ECO:0000256" key="3">
    <source>
        <dbReference type="ARBA" id="ARBA00022527"/>
    </source>
</evidence>
<dbReference type="InterPro" id="IPR000719">
    <property type="entry name" value="Prot_kinase_dom"/>
</dbReference>
<evidence type="ECO:0000256" key="10">
    <source>
        <dbReference type="PROSITE-ProRule" id="PRU10141"/>
    </source>
</evidence>
<evidence type="ECO:0000256" key="5">
    <source>
        <dbReference type="ARBA" id="ARBA00022741"/>
    </source>
</evidence>
<evidence type="ECO:0000313" key="15">
    <source>
        <dbReference type="Proteomes" id="UP001591681"/>
    </source>
</evidence>
<feature type="domain" description="Doublecortin" evidence="13">
    <location>
        <begin position="89"/>
        <end position="167"/>
    </location>
</feature>
<feature type="compositionally biased region" description="Basic and acidic residues" evidence="11">
    <location>
        <begin position="206"/>
        <end position="217"/>
    </location>
</feature>
<dbReference type="Pfam" id="PF03607">
    <property type="entry name" value="DCX"/>
    <property type="match status" value="1"/>
</dbReference>
<accession>A0ABD1IZN0</accession>
<name>A0ABD1IZN0_9TELE</name>
<dbReference type="Gene3D" id="3.30.200.20">
    <property type="entry name" value="Phosphorylase Kinase, domain 1"/>
    <property type="match status" value="1"/>
</dbReference>
<feature type="compositionally biased region" description="Basic and acidic residues" evidence="11">
    <location>
        <begin position="684"/>
        <end position="693"/>
    </location>
</feature>
<dbReference type="AlphaFoldDB" id="A0ABD1IZN0"/>
<dbReference type="SMART" id="SM00537">
    <property type="entry name" value="DCX"/>
    <property type="match status" value="1"/>
</dbReference>
<dbReference type="GO" id="GO:0005524">
    <property type="term" value="F:ATP binding"/>
    <property type="evidence" value="ECO:0007669"/>
    <property type="project" value="UniProtKB-UniRule"/>
</dbReference>
<keyword evidence="7 10" id="KW-0067">ATP-binding</keyword>
<comment type="caution">
    <text evidence="14">The sequence shown here is derived from an EMBL/GenBank/DDBJ whole genome shotgun (WGS) entry which is preliminary data.</text>
</comment>
<feature type="binding site" evidence="10">
    <location>
        <position position="401"/>
    </location>
    <ligand>
        <name>ATP</name>
        <dbReference type="ChEBI" id="CHEBI:30616"/>
    </ligand>
</feature>
<dbReference type="Pfam" id="PF00069">
    <property type="entry name" value="Pkinase"/>
    <property type="match status" value="1"/>
</dbReference>
<feature type="compositionally biased region" description="Polar residues" evidence="11">
    <location>
        <begin position="218"/>
        <end position="239"/>
    </location>
</feature>
<dbReference type="FunFam" id="1.10.510.10:FF:000066">
    <property type="entry name" value="Serine/threonine-protein kinase DCLK1 isoform 2"/>
    <property type="match status" value="1"/>
</dbReference>
<evidence type="ECO:0000313" key="14">
    <source>
        <dbReference type="EMBL" id="KAL2080405.1"/>
    </source>
</evidence>
<reference evidence="14 15" key="1">
    <citation type="submission" date="2024-09" db="EMBL/GenBank/DDBJ databases">
        <title>A chromosome-level genome assembly of Gray's grenadier anchovy, Coilia grayii.</title>
        <authorList>
            <person name="Fu Z."/>
        </authorList>
    </citation>
    <scope>NUCLEOTIDE SEQUENCE [LARGE SCALE GENOMIC DNA]</scope>
    <source>
        <strain evidence="14">G4</strain>
        <tissue evidence="14">Muscle</tissue>
    </source>
</reference>
<comment type="catalytic activity">
    <reaction evidence="8">
        <text>L-threonyl-[protein] + ATP = O-phospho-L-threonyl-[protein] + ADP + H(+)</text>
        <dbReference type="Rhea" id="RHEA:46608"/>
        <dbReference type="Rhea" id="RHEA-COMP:11060"/>
        <dbReference type="Rhea" id="RHEA-COMP:11605"/>
        <dbReference type="ChEBI" id="CHEBI:15378"/>
        <dbReference type="ChEBI" id="CHEBI:30013"/>
        <dbReference type="ChEBI" id="CHEBI:30616"/>
        <dbReference type="ChEBI" id="CHEBI:61977"/>
        <dbReference type="ChEBI" id="CHEBI:456216"/>
        <dbReference type="EC" id="2.7.11.1"/>
    </reaction>
</comment>
<dbReference type="SUPFAM" id="SSF89837">
    <property type="entry name" value="Doublecortin (DC)"/>
    <property type="match status" value="1"/>
</dbReference>
<evidence type="ECO:0000256" key="1">
    <source>
        <dbReference type="ARBA" id="ARBA00005354"/>
    </source>
</evidence>